<evidence type="ECO:0000313" key="3">
    <source>
        <dbReference type="EMBL" id="QIV87525.1"/>
    </source>
</evidence>
<protein>
    <submittedName>
        <fullName evidence="3">Uncharacterized protein</fullName>
    </submittedName>
</protein>
<reference evidence="3 4" key="1">
    <citation type="submission" date="2018-09" db="EMBL/GenBank/DDBJ databases">
        <title>Glutamicibacter mishrai S5-52T (LMG 29155T = KCTC 39846T).</title>
        <authorList>
            <person name="Das S.K."/>
        </authorList>
    </citation>
    <scope>NUCLEOTIDE SEQUENCE [LARGE SCALE GENOMIC DNA]</scope>
    <source>
        <strain evidence="3 4">S5-52</strain>
    </source>
</reference>
<dbReference type="Pfam" id="PF24030">
    <property type="entry name" value="DUF7341"/>
    <property type="match status" value="1"/>
</dbReference>
<dbReference type="AlphaFoldDB" id="A0A6H0SMF8"/>
<dbReference type="InterPro" id="IPR055765">
    <property type="entry name" value="DUF7341"/>
</dbReference>
<feature type="domain" description="DUF7340" evidence="1">
    <location>
        <begin position="137"/>
        <end position="192"/>
    </location>
</feature>
<accession>A0A6H0SMF8</accession>
<sequence length="193" mass="21237">MHSVELSKNITVLTKAHPVKHIDPENGSVSYPNETSLFEQIRKEIGSSSRRGGKSGSGSRSPVALAAVALWSEIQESLNTSYIANTGTENPELPPETKLDSWASFAKDEETIIRCVETTSQWIAEIRELINPEPSVELVGRCPACGNTHAFTEQDGETIRNTALNASMFGANCRSCGAHWEPKQFEDLKHQIR</sequence>
<evidence type="ECO:0000259" key="2">
    <source>
        <dbReference type="Pfam" id="PF24030"/>
    </source>
</evidence>
<dbReference type="Proteomes" id="UP000502331">
    <property type="component" value="Chromosome"/>
</dbReference>
<gene>
    <name evidence="3" type="ORF">D3791_10585</name>
</gene>
<dbReference type="InterPro" id="IPR055764">
    <property type="entry name" value="DUF7340"/>
</dbReference>
<name>A0A6H0SMF8_9MICC</name>
<evidence type="ECO:0000313" key="4">
    <source>
        <dbReference type="Proteomes" id="UP000502331"/>
    </source>
</evidence>
<feature type="domain" description="DUF7341" evidence="2">
    <location>
        <begin position="20"/>
        <end position="129"/>
    </location>
</feature>
<keyword evidence="4" id="KW-1185">Reference proteome</keyword>
<evidence type="ECO:0000259" key="1">
    <source>
        <dbReference type="Pfam" id="PF24029"/>
    </source>
</evidence>
<organism evidence="3 4">
    <name type="scientific">Glutamicibacter mishrai</name>
    <dbReference type="NCBI Taxonomy" id="1775880"/>
    <lineage>
        <taxon>Bacteria</taxon>
        <taxon>Bacillati</taxon>
        <taxon>Actinomycetota</taxon>
        <taxon>Actinomycetes</taxon>
        <taxon>Micrococcales</taxon>
        <taxon>Micrococcaceae</taxon>
        <taxon>Glutamicibacter</taxon>
    </lineage>
</organism>
<dbReference type="Pfam" id="PF24029">
    <property type="entry name" value="DUF7340"/>
    <property type="match status" value="1"/>
</dbReference>
<dbReference type="EMBL" id="CP032549">
    <property type="protein sequence ID" value="QIV87525.1"/>
    <property type="molecule type" value="Genomic_DNA"/>
</dbReference>
<proteinExistence type="predicted"/>